<dbReference type="GO" id="GO:0034456">
    <property type="term" value="C:UTP-C complex"/>
    <property type="evidence" value="ECO:0007669"/>
    <property type="project" value="TreeGrafter"/>
</dbReference>
<dbReference type="SMART" id="SM00249">
    <property type="entry name" value="PHD"/>
    <property type="match status" value="1"/>
</dbReference>
<dbReference type="GO" id="GO:0019887">
    <property type="term" value="F:protein kinase regulator activity"/>
    <property type="evidence" value="ECO:0007669"/>
    <property type="project" value="InterPro"/>
</dbReference>
<evidence type="ECO:0000256" key="6">
    <source>
        <dbReference type="PROSITE-ProRule" id="PRU00146"/>
    </source>
</evidence>
<keyword evidence="4" id="KW-0862">Zinc</keyword>
<comment type="function">
    <text evidence="5 7">Regulatory subunit of casein kinase II/CK2. As part of the kinase complex regulates the basal catalytic activity of the alpha subunit a constitutively active serine/threonine-protein kinase that phosphorylates a large number of substrates containing acidic residues C-terminal to the phosphorylated serine or threonine.</text>
</comment>
<comment type="similarity">
    <text evidence="1 7">Belongs to the casein kinase 2 subunit beta family.</text>
</comment>
<dbReference type="InterPro" id="IPR011011">
    <property type="entry name" value="Znf_FYVE_PHD"/>
</dbReference>
<dbReference type="InterPro" id="IPR019787">
    <property type="entry name" value="Znf_PHD-finger"/>
</dbReference>
<dbReference type="PRINTS" id="PR00472">
    <property type="entry name" value="CASNKINASEII"/>
</dbReference>
<evidence type="ECO:0000256" key="1">
    <source>
        <dbReference type="ARBA" id="ARBA00006941"/>
    </source>
</evidence>
<evidence type="ECO:0000256" key="4">
    <source>
        <dbReference type="ARBA" id="ARBA00022833"/>
    </source>
</evidence>
<feature type="region of interest" description="Disordered" evidence="8">
    <location>
        <begin position="744"/>
        <end position="776"/>
    </location>
</feature>
<dbReference type="Pfam" id="PF01214">
    <property type="entry name" value="CK_II_beta"/>
    <property type="match status" value="1"/>
</dbReference>
<evidence type="ECO:0000256" key="7">
    <source>
        <dbReference type="RuleBase" id="RU361268"/>
    </source>
</evidence>
<dbReference type="GO" id="GO:0006359">
    <property type="term" value="P:regulation of transcription by RNA polymerase III"/>
    <property type="evidence" value="ECO:0007669"/>
    <property type="project" value="TreeGrafter"/>
</dbReference>
<dbReference type="PROSITE" id="PS01101">
    <property type="entry name" value="CK2_BETA"/>
    <property type="match status" value="1"/>
</dbReference>
<dbReference type="Proteomes" id="UP001219567">
    <property type="component" value="Chromosome 2"/>
</dbReference>
<evidence type="ECO:0000259" key="9">
    <source>
        <dbReference type="PROSITE" id="PS50016"/>
    </source>
</evidence>
<gene>
    <name evidence="10" type="primary">CKB1</name>
    <name evidence="10" type="ORF">MYAM1_001918</name>
</gene>
<dbReference type="InterPro" id="IPR016149">
    <property type="entry name" value="Casein_kin_II_reg-sub_N"/>
</dbReference>
<dbReference type="GO" id="GO:0005956">
    <property type="term" value="C:protein kinase CK2 complex"/>
    <property type="evidence" value="ECO:0007669"/>
    <property type="project" value="UniProtKB-UniRule"/>
</dbReference>
<feature type="compositionally biased region" description="Polar residues" evidence="8">
    <location>
        <begin position="170"/>
        <end position="200"/>
    </location>
</feature>
<dbReference type="FunFam" id="2.20.25.20:FF:000001">
    <property type="entry name" value="Casein kinase II subunit beta"/>
    <property type="match status" value="1"/>
</dbReference>
<evidence type="ECO:0000313" key="10">
    <source>
        <dbReference type="EMBL" id="WFC99174.1"/>
    </source>
</evidence>
<dbReference type="PANTHER" id="PTHR11740:SF0">
    <property type="entry name" value="CASEIN KINASE II SUBUNIT BETA"/>
    <property type="match status" value="1"/>
</dbReference>
<keyword evidence="3 6" id="KW-0863">Zinc-finger</keyword>
<feature type="compositionally biased region" description="Basic residues" evidence="8">
    <location>
        <begin position="138"/>
        <end position="154"/>
    </location>
</feature>
<dbReference type="EMBL" id="CP119944">
    <property type="protein sequence ID" value="WFC99174.1"/>
    <property type="molecule type" value="Genomic_DNA"/>
</dbReference>
<feature type="compositionally biased region" description="Basic and acidic residues" evidence="8">
    <location>
        <begin position="311"/>
        <end position="335"/>
    </location>
</feature>
<dbReference type="InterPro" id="IPR001965">
    <property type="entry name" value="Znf_PHD"/>
</dbReference>
<dbReference type="SMART" id="SM01085">
    <property type="entry name" value="CK_II_beta"/>
    <property type="match status" value="1"/>
</dbReference>
<dbReference type="PROSITE" id="PS01359">
    <property type="entry name" value="ZF_PHD_1"/>
    <property type="match status" value="1"/>
</dbReference>
<reference evidence="10 11" key="1">
    <citation type="submission" date="2023-03" db="EMBL/GenBank/DDBJ databases">
        <title>Mating type loci evolution in Malassezia.</title>
        <authorList>
            <person name="Coelho M.A."/>
        </authorList>
    </citation>
    <scope>NUCLEOTIDE SEQUENCE [LARGE SCALE GENOMIC DNA]</scope>
    <source>
        <strain evidence="10 11">CBS 9725</strain>
    </source>
</reference>
<dbReference type="PANTHER" id="PTHR11740">
    <property type="entry name" value="CASEIN KINASE II SUBUNIT BETA"/>
    <property type="match status" value="1"/>
</dbReference>
<dbReference type="Gene3D" id="2.20.25.20">
    <property type="match status" value="1"/>
</dbReference>
<keyword evidence="11" id="KW-1185">Reference proteome</keyword>
<dbReference type="SUPFAM" id="SSF57903">
    <property type="entry name" value="FYVE/PHD zinc finger"/>
    <property type="match status" value="1"/>
</dbReference>
<evidence type="ECO:0000313" key="11">
    <source>
        <dbReference type="Proteomes" id="UP001219567"/>
    </source>
</evidence>
<accession>A0AAJ5YZ34</accession>
<dbReference type="InterPro" id="IPR013083">
    <property type="entry name" value="Znf_RING/FYVE/PHD"/>
</dbReference>
<dbReference type="GO" id="GO:0005737">
    <property type="term" value="C:cytoplasm"/>
    <property type="evidence" value="ECO:0007669"/>
    <property type="project" value="TreeGrafter"/>
</dbReference>
<protein>
    <recommendedName>
        <fullName evidence="7">Casein kinase II subunit beta</fullName>
        <shortName evidence="7">CK II beta</shortName>
    </recommendedName>
</protein>
<dbReference type="CDD" id="cd15517">
    <property type="entry name" value="PHD_TCF19_like"/>
    <property type="match status" value="1"/>
</dbReference>
<keyword evidence="2" id="KW-0479">Metal-binding</keyword>
<dbReference type="InterPro" id="IPR019786">
    <property type="entry name" value="Zinc_finger_PHD-type_CS"/>
</dbReference>
<feature type="region of interest" description="Disordered" evidence="8">
    <location>
        <begin position="302"/>
        <end position="335"/>
    </location>
</feature>
<feature type="region of interest" description="Disordered" evidence="8">
    <location>
        <begin position="135"/>
        <end position="209"/>
    </location>
</feature>
<name>A0AAJ5YZ34_9BASI</name>
<dbReference type="GO" id="GO:0008270">
    <property type="term" value="F:zinc ion binding"/>
    <property type="evidence" value="ECO:0007669"/>
    <property type="project" value="UniProtKB-KW"/>
</dbReference>
<dbReference type="InterPro" id="IPR000704">
    <property type="entry name" value="Casein_kinase_II_reg-sub"/>
</dbReference>
<dbReference type="InterPro" id="IPR035991">
    <property type="entry name" value="Casein_kinase_II_beta-like"/>
</dbReference>
<dbReference type="PROSITE" id="PS50016">
    <property type="entry name" value="ZF_PHD_2"/>
    <property type="match status" value="1"/>
</dbReference>
<dbReference type="Gene3D" id="3.30.40.10">
    <property type="entry name" value="Zinc/RING finger domain, C3HC4 (zinc finger)"/>
    <property type="match status" value="1"/>
</dbReference>
<comment type="subunit">
    <text evidence="7">Tetramer of two alpha and two beta subunits.</text>
</comment>
<dbReference type="Gene3D" id="1.10.1820.10">
    <property type="entry name" value="protein kinase ck2 holoenzyme, chain C, domain 1"/>
    <property type="match status" value="1"/>
</dbReference>
<evidence type="ECO:0000256" key="3">
    <source>
        <dbReference type="ARBA" id="ARBA00022771"/>
    </source>
</evidence>
<feature type="domain" description="PHD-type" evidence="9">
    <location>
        <begin position="379"/>
        <end position="440"/>
    </location>
</feature>
<evidence type="ECO:0000256" key="5">
    <source>
        <dbReference type="ARBA" id="ARBA00045899"/>
    </source>
</evidence>
<dbReference type="FunFam" id="1.10.1820.10:FF:000005">
    <property type="entry name" value="Casein kinase II subunit beta"/>
    <property type="match status" value="1"/>
</dbReference>
<dbReference type="SUPFAM" id="SSF57798">
    <property type="entry name" value="Casein kinase II beta subunit"/>
    <property type="match status" value="1"/>
</dbReference>
<proteinExistence type="inferred from homology"/>
<sequence length="821" mass="93826">MQQLEDALESRDISQIESLLQKLLHSLTGGKQQPSADWLRTLQKEWNRRASSSTPLLLGSDQDDLPEWWSLDLNVQIDLIHTLCEWQLERPDRLRRLVSSDEDAVTWRVDPAGWDRQGNTYWLFDDNRLWIQRPLLRPQKRKAPGPKKIQRKVTKVAPPPRRGGRRSSRLTQDTNSETTANQAVSSEDVFNSESDLSNPPSEDEDQNPSQSNFLEFETVCVLLEDWQSLLKNFADSKHPDERSLYKYLAQEVYPRVEEVQLAEQRKQALEEAMQHRKRSSRIAMKESEREVQEREIREARAARQQAANALAEERERVAREHAEQHARRSREDRLRDREERILARERRFQERSRSHTPMQSSSNHIFHDGMDSNEQSDWQLHCEVCGKNQINPANEDNVVACEQCGVWQHTDCWNRKDQAIGRMPRNWDTDDFDCSRCQNHVQDKETEPSKTSSASLATEPITHHIPDIHPAIHSATSLEPNQVSTRDILAAQLPAGGNLAWQLPTEREDRPWFVMASGAGENGGALQGGALEESVQLPSLNIAQPMDTTSELEEEEVYESETPSESGTEGLTWISWFCSLAGHQYFAEVAEEYIEDDFNLTGLNFLVPFYKEALEMILDIEPQEDSLKIPDVSIVESSAELLYGLIHQRYILTRQGMQQMVDKYEEGHFGVCPRVFCNSELVLPCGRSDLPGLDTVKLFCPNCLDTYIPPSSRFHGIDGAFFGTTFPHMLLQCYRDLAPSIVATPSTSITPDDSEDPPSEPPTDTANYGALTPARLGREPPQLGIYVPRIYGFRVSEFAPSGSRMQWMRERPNSLHELMQT</sequence>
<organism evidence="10 11">
    <name type="scientific">Malassezia yamatoensis</name>
    <dbReference type="NCBI Taxonomy" id="253288"/>
    <lineage>
        <taxon>Eukaryota</taxon>
        <taxon>Fungi</taxon>
        <taxon>Dikarya</taxon>
        <taxon>Basidiomycota</taxon>
        <taxon>Ustilaginomycotina</taxon>
        <taxon>Malasseziomycetes</taxon>
        <taxon>Malasseziales</taxon>
        <taxon>Malasseziaceae</taxon>
        <taxon>Malassezia</taxon>
    </lineage>
</organism>
<dbReference type="AlphaFoldDB" id="A0AAJ5YZ34"/>
<evidence type="ECO:0000256" key="8">
    <source>
        <dbReference type="SAM" id="MobiDB-lite"/>
    </source>
</evidence>
<evidence type="ECO:0000256" key="2">
    <source>
        <dbReference type="ARBA" id="ARBA00022723"/>
    </source>
</evidence>